<name>A0AAD8U5A0_GLOAC</name>
<evidence type="ECO:0000313" key="2">
    <source>
        <dbReference type="Proteomes" id="UP001244207"/>
    </source>
</evidence>
<sequence length="70" mass="7966">MWLSRWADRETLPSACSGSWGPLYRAVQALQHSTRKRKQPDVSSTLHRISLRSSLSVGEARHVAFFLRSV</sequence>
<dbReference type="GeneID" id="85385591"/>
<gene>
    <name evidence="1" type="ORF">BDZ83DRAFT_207884</name>
</gene>
<reference evidence="1" key="1">
    <citation type="submission" date="2021-12" db="EMBL/GenBank/DDBJ databases">
        <title>Comparative genomics, transcriptomics and evolutionary studies reveal genomic signatures of adaptation to plant cell wall in hemibiotrophic fungi.</title>
        <authorList>
            <consortium name="DOE Joint Genome Institute"/>
            <person name="Baroncelli R."/>
            <person name="Diaz J.F."/>
            <person name="Benocci T."/>
            <person name="Peng M."/>
            <person name="Battaglia E."/>
            <person name="Haridas S."/>
            <person name="Andreopoulos W."/>
            <person name="Labutti K."/>
            <person name="Pangilinan J."/>
            <person name="Floch G.L."/>
            <person name="Makela M.R."/>
            <person name="Henrissat B."/>
            <person name="Grigoriev I.V."/>
            <person name="Crouch J.A."/>
            <person name="De Vries R.P."/>
            <person name="Sukno S.A."/>
            <person name="Thon M.R."/>
        </authorList>
    </citation>
    <scope>NUCLEOTIDE SEQUENCE</scope>
    <source>
        <strain evidence="1">CBS 112980</strain>
    </source>
</reference>
<dbReference type="AlphaFoldDB" id="A0AAD8U5A0"/>
<comment type="caution">
    <text evidence="1">The sequence shown here is derived from an EMBL/GenBank/DDBJ whole genome shotgun (WGS) entry which is preliminary data.</text>
</comment>
<dbReference type="RefSeq" id="XP_060357646.1">
    <property type="nucleotide sequence ID" value="XM_060501692.1"/>
</dbReference>
<organism evidence="1 2">
    <name type="scientific">Glomerella acutata</name>
    <name type="common">Colletotrichum acutatum</name>
    <dbReference type="NCBI Taxonomy" id="27357"/>
    <lineage>
        <taxon>Eukaryota</taxon>
        <taxon>Fungi</taxon>
        <taxon>Dikarya</taxon>
        <taxon>Ascomycota</taxon>
        <taxon>Pezizomycotina</taxon>
        <taxon>Sordariomycetes</taxon>
        <taxon>Hypocreomycetidae</taxon>
        <taxon>Glomerellales</taxon>
        <taxon>Glomerellaceae</taxon>
        <taxon>Colletotrichum</taxon>
        <taxon>Colletotrichum acutatum species complex</taxon>
    </lineage>
</organism>
<protein>
    <submittedName>
        <fullName evidence="1">Uncharacterized protein</fullName>
    </submittedName>
</protein>
<keyword evidence="2" id="KW-1185">Reference proteome</keyword>
<proteinExistence type="predicted"/>
<accession>A0AAD8U5A0</accession>
<evidence type="ECO:0000313" key="1">
    <source>
        <dbReference type="EMBL" id="KAK1705622.1"/>
    </source>
</evidence>
<dbReference type="EMBL" id="JAHMHS010000240">
    <property type="protein sequence ID" value="KAK1705622.1"/>
    <property type="molecule type" value="Genomic_DNA"/>
</dbReference>
<dbReference type="Proteomes" id="UP001244207">
    <property type="component" value="Unassembled WGS sequence"/>
</dbReference>